<protein>
    <submittedName>
        <fullName evidence="10">ABC transporter permease</fullName>
    </submittedName>
</protein>
<proteinExistence type="inferred from homology"/>
<dbReference type="InterPro" id="IPR051447">
    <property type="entry name" value="Lipoprotein-release_system"/>
</dbReference>
<dbReference type="EMBL" id="JBHTIS010001319">
    <property type="protein sequence ID" value="MFD1047935.1"/>
    <property type="molecule type" value="Genomic_DNA"/>
</dbReference>
<feature type="transmembrane region" description="Helical" evidence="7">
    <location>
        <begin position="248"/>
        <end position="272"/>
    </location>
</feature>
<evidence type="ECO:0000256" key="2">
    <source>
        <dbReference type="ARBA" id="ARBA00005236"/>
    </source>
</evidence>
<evidence type="ECO:0000256" key="6">
    <source>
        <dbReference type="ARBA" id="ARBA00023136"/>
    </source>
</evidence>
<keyword evidence="4 7" id="KW-0812">Transmembrane</keyword>
<evidence type="ECO:0000256" key="3">
    <source>
        <dbReference type="ARBA" id="ARBA00022475"/>
    </source>
</evidence>
<evidence type="ECO:0000256" key="1">
    <source>
        <dbReference type="ARBA" id="ARBA00004651"/>
    </source>
</evidence>
<dbReference type="PANTHER" id="PTHR30489">
    <property type="entry name" value="LIPOPROTEIN-RELEASING SYSTEM TRANSMEMBRANE PROTEIN LOLE"/>
    <property type="match status" value="1"/>
</dbReference>
<feature type="chain" id="PRO_5045339549" evidence="8">
    <location>
        <begin position="28"/>
        <end position="372"/>
    </location>
</feature>
<dbReference type="InterPro" id="IPR003838">
    <property type="entry name" value="ABC3_permease_C"/>
</dbReference>
<keyword evidence="3" id="KW-1003">Cell membrane</keyword>
<evidence type="ECO:0000313" key="11">
    <source>
        <dbReference type="Proteomes" id="UP001597045"/>
    </source>
</evidence>
<evidence type="ECO:0000256" key="4">
    <source>
        <dbReference type="ARBA" id="ARBA00022692"/>
    </source>
</evidence>
<dbReference type="Pfam" id="PF02687">
    <property type="entry name" value="FtsX"/>
    <property type="match status" value="1"/>
</dbReference>
<keyword evidence="11" id="KW-1185">Reference proteome</keyword>
<organism evidence="10 11">
    <name type="scientific">Kibdelosporangium lantanae</name>
    <dbReference type="NCBI Taxonomy" id="1497396"/>
    <lineage>
        <taxon>Bacteria</taxon>
        <taxon>Bacillati</taxon>
        <taxon>Actinomycetota</taxon>
        <taxon>Actinomycetes</taxon>
        <taxon>Pseudonocardiales</taxon>
        <taxon>Pseudonocardiaceae</taxon>
        <taxon>Kibdelosporangium</taxon>
    </lineage>
</organism>
<accession>A0ABW3MFW2</accession>
<dbReference type="Proteomes" id="UP001597045">
    <property type="component" value="Unassembled WGS sequence"/>
</dbReference>
<gene>
    <name evidence="10" type="ORF">ACFQ1S_21555</name>
</gene>
<evidence type="ECO:0000256" key="7">
    <source>
        <dbReference type="SAM" id="Phobius"/>
    </source>
</evidence>
<evidence type="ECO:0000313" key="10">
    <source>
        <dbReference type="EMBL" id="MFD1047935.1"/>
    </source>
</evidence>
<reference evidence="11" key="1">
    <citation type="journal article" date="2019" name="Int. J. Syst. Evol. Microbiol.">
        <title>The Global Catalogue of Microorganisms (GCM) 10K type strain sequencing project: providing services to taxonomists for standard genome sequencing and annotation.</title>
        <authorList>
            <consortium name="The Broad Institute Genomics Platform"/>
            <consortium name="The Broad Institute Genome Sequencing Center for Infectious Disease"/>
            <person name="Wu L."/>
            <person name="Ma J."/>
        </authorList>
    </citation>
    <scope>NUCLEOTIDE SEQUENCE [LARGE SCALE GENOMIC DNA]</scope>
    <source>
        <strain evidence="11">JCM 31486</strain>
    </source>
</reference>
<comment type="subcellular location">
    <subcellularLocation>
        <location evidence="1">Cell membrane</location>
        <topology evidence="1">Multi-pass membrane protein</topology>
    </subcellularLocation>
</comment>
<comment type="similarity">
    <text evidence="2">Belongs to the ABC-4 integral membrane protein family. LolC/E subfamily.</text>
</comment>
<name>A0ABW3MFW2_9PSEU</name>
<feature type="domain" description="ABC3 transporter permease C-terminal" evidence="9">
    <location>
        <begin position="249"/>
        <end position="363"/>
    </location>
</feature>
<keyword evidence="5 7" id="KW-1133">Transmembrane helix</keyword>
<evidence type="ECO:0000259" key="9">
    <source>
        <dbReference type="Pfam" id="PF02687"/>
    </source>
</evidence>
<sequence length="372" mass="38616">RDATLAVINSRARAVAFAAALTPITLASAVALGNIYAQTTTQHAQISAYTNQLNADAVITTNTGAITPEALTRIRSTPGVTTASPLVTSSGWIEEPYDGNGSDPLHLLGISAEDQGGTVLATEVTQGSLKDLKGNTVALPEDVADSLTLKVGDKITMRLGDGAQVQVTIVALLDSPSNYPNMVLPADLLTPHTTTGLPTQLLVKATSPDVVSTLTGQLKDWPGLTVTDDSALTNNVQASADVEAMINYLLAVLAIAYAAIAAVNTLAVAVLARRREFGAQRLAGANRAQVRRMLLIEGGIVAVVGLVLGTVISLFTVLPMALATGQILPSGPIWVFLAVVLAVILIIWPVTALSARLAMRRSPIEAVTLPGQ</sequence>
<keyword evidence="6 7" id="KW-0472">Membrane</keyword>
<evidence type="ECO:0000256" key="5">
    <source>
        <dbReference type="ARBA" id="ARBA00022989"/>
    </source>
</evidence>
<evidence type="ECO:0000256" key="8">
    <source>
        <dbReference type="SAM" id="SignalP"/>
    </source>
</evidence>
<feature type="non-terminal residue" evidence="10">
    <location>
        <position position="1"/>
    </location>
</feature>
<feature type="signal peptide" evidence="8">
    <location>
        <begin position="1"/>
        <end position="27"/>
    </location>
</feature>
<dbReference type="PANTHER" id="PTHR30489:SF0">
    <property type="entry name" value="LIPOPROTEIN-RELEASING SYSTEM TRANSMEMBRANE PROTEIN LOLE"/>
    <property type="match status" value="1"/>
</dbReference>
<feature type="transmembrane region" description="Helical" evidence="7">
    <location>
        <begin position="333"/>
        <end position="353"/>
    </location>
</feature>
<feature type="transmembrane region" description="Helical" evidence="7">
    <location>
        <begin position="293"/>
        <end position="321"/>
    </location>
</feature>
<keyword evidence="8" id="KW-0732">Signal</keyword>
<comment type="caution">
    <text evidence="10">The sequence shown here is derived from an EMBL/GenBank/DDBJ whole genome shotgun (WGS) entry which is preliminary data.</text>
</comment>